<proteinExistence type="predicted"/>
<gene>
    <name evidence="1" type="ORF">H8Z83_09755</name>
</gene>
<dbReference type="AlphaFoldDB" id="A0A923SB18"/>
<dbReference type="RefSeq" id="WP_187014849.1">
    <property type="nucleotide sequence ID" value="NZ_JACOQI010000008.1"/>
</dbReference>
<reference evidence="1" key="1">
    <citation type="submission" date="2020-08" db="EMBL/GenBank/DDBJ databases">
        <title>Genome public.</title>
        <authorList>
            <person name="Liu C."/>
            <person name="Sun Q."/>
        </authorList>
    </citation>
    <scope>NUCLEOTIDE SEQUENCE</scope>
    <source>
        <strain evidence="1">BX15</strain>
    </source>
</reference>
<name>A0A923SB18_9FIRM</name>
<evidence type="ECO:0000313" key="2">
    <source>
        <dbReference type="Proteomes" id="UP000620327"/>
    </source>
</evidence>
<comment type="caution">
    <text evidence="1">The sequence shown here is derived from an EMBL/GenBank/DDBJ whole genome shotgun (WGS) entry which is preliminary data.</text>
</comment>
<dbReference type="Proteomes" id="UP000620327">
    <property type="component" value="Unassembled WGS sequence"/>
</dbReference>
<keyword evidence="2" id="KW-1185">Reference proteome</keyword>
<sequence length="76" mass="9343">MEKRQKIREKRHEAYLRRKSTGWQATYYWKNKRARKEKMDAAKEAIRAEDQAKGIYYHPKQRKEQKDEEELIAMDA</sequence>
<evidence type="ECO:0000313" key="1">
    <source>
        <dbReference type="EMBL" id="MBC5770602.1"/>
    </source>
</evidence>
<dbReference type="EMBL" id="JACOQI010000008">
    <property type="protein sequence ID" value="MBC5770602.1"/>
    <property type="molecule type" value="Genomic_DNA"/>
</dbReference>
<organism evidence="1 2">
    <name type="scientific">Dysosmobacter segnis</name>
    <dbReference type="NCBI Taxonomy" id="2763042"/>
    <lineage>
        <taxon>Bacteria</taxon>
        <taxon>Bacillati</taxon>
        <taxon>Bacillota</taxon>
        <taxon>Clostridia</taxon>
        <taxon>Eubacteriales</taxon>
        <taxon>Oscillospiraceae</taxon>
        <taxon>Dysosmobacter</taxon>
    </lineage>
</organism>
<protein>
    <submittedName>
        <fullName evidence="1">Uncharacterized protein</fullName>
    </submittedName>
</protein>
<accession>A0A923SB18</accession>